<name>A0ABR6PN55_9SPHI</name>
<evidence type="ECO:0000256" key="1">
    <source>
        <dbReference type="SAM" id="MobiDB-lite"/>
    </source>
</evidence>
<reference evidence="2 3" key="1">
    <citation type="submission" date="2020-08" db="EMBL/GenBank/DDBJ databases">
        <title>Genomic Encyclopedia of Type Strains, Phase IV (KMG-V): Genome sequencing to study the core and pangenomes of soil and plant-associated prokaryotes.</title>
        <authorList>
            <person name="Whitman W."/>
        </authorList>
    </citation>
    <scope>NUCLEOTIDE SEQUENCE [LARGE SCALE GENOMIC DNA]</scope>
    <source>
        <strain evidence="2 3">ANJLi2</strain>
    </source>
</reference>
<evidence type="ECO:0008006" key="4">
    <source>
        <dbReference type="Google" id="ProtNLM"/>
    </source>
</evidence>
<dbReference type="InterPro" id="IPR036426">
    <property type="entry name" value="Bulb-type_lectin_dom_sf"/>
</dbReference>
<comment type="caution">
    <text evidence="2">The sequence shown here is derived from an EMBL/GenBank/DDBJ whole genome shotgun (WGS) entry which is preliminary data.</text>
</comment>
<organism evidence="2 3">
    <name type="scientific">Mucilaginibacter lappiensis</name>
    <dbReference type="NCBI Taxonomy" id="354630"/>
    <lineage>
        <taxon>Bacteria</taxon>
        <taxon>Pseudomonadati</taxon>
        <taxon>Bacteroidota</taxon>
        <taxon>Sphingobacteriia</taxon>
        <taxon>Sphingobacteriales</taxon>
        <taxon>Sphingobacteriaceae</taxon>
        <taxon>Mucilaginibacter</taxon>
    </lineage>
</organism>
<dbReference type="PROSITE" id="PS51257">
    <property type="entry name" value="PROKAR_LIPOPROTEIN"/>
    <property type="match status" value="1"/>
</dbReference>
<sequence>MKKNLLIITCLFTLFGCTKNSNTNVPTNADQKKSNDLSITPKAGADSLSKTDTTKNGRNKIVNNVSCAYSKIYSSPYASSYYTVIANFPPNTTGASVVIPKGTWRAGAYAFNNQGDGNLVVYKFASGEPLWGSSNTYGRNTKVVLQPDLNLVVYDNATGVGVFESQTYYFRCGDKNPRDTKLVLTVDGDLSIIAVGRATFGPVTVTLATTRTFGGVHSPNDGSFFKDYTTSGGGGGVSFVY</sequence>
<dbReference type="Gene3D" id="2.90.10.30">
    <property type="match status" value="1"/>
</dbReference>
<proteinExistence type="predicted"/>
<accession>A0ABR6PN55</accession>
<gene>
    <name evidence="2" type="ORF">HDF23_003980</name>
</gene>
<feature type="region of interest" description="Disordered" evidence="1">
    <location>
        <begin position="25"/>
        <end position="55"/>
    </location>
</feature>
<evidence type="ECO:0000313" key="3">
    <source>
        <dbReference type="Proteomes" id="UP000541583"/>
    </source>
</evidence>
<dbReference type="RefSeq" id="WP_076375422.1">
    <property type="nucleotide sequence ID" value="NZ_FTMG01000011.1"/>
</dbReference>
<keyword evidence="3" id="KW-1185">Reference proteome</keyword>
<dbReference type="Proteomes" id="UP000541583">
    <property type="component" value="Unassembled WGS sequence"/>
</dbReference>
<evidence type="ECO:0000313" key="2">
    <source>
        <dbReference type="EMBL" id="MBB6111212.1"/>
    </source>
</evidence>
<dbReference type="EMBL" id="JACHCB010000011">
    <property type="protein sequence ID" value="MBB6111212.1"/>
    <property type="molecule type" value="Genomic_DNA"/>
</dbReference>
<dbReference type="SUPFAM" id="SSF51110">
    <property type="entry name" value="alpha-D-mannose-specific plant lectins"/>
    <property type="match status" value="1"/>
</dbReference>
<protein>
    <recommendedName>
        <fullName evidence="4">Bulb-type lectin domain-containing protein</fullName>
    </recommendedName>
</protein>